<evidence type="ECO:0000256" key="1">
    <source>
        <dbReference type="SAM" id="MobiDB-lite"/>
    </source>
</evidence>
<proteinExistence type="predicted"/>
<dbReference type="STRING" id="106004.A0A1Y2EQ79"/>
<feature type="region of interest" description="Disordered" evidence="1">
    <location>
        <begin position="568"/>
        <end position="676"/>
    </location>
</feature>
<gene>
    <name evidence="2" type="ORF">BCR35DRAFT_149429</name>
</gene>
<accession>A0A1Y2EQ79</accession>
<evidence type="ECO:0000313" key="2">
    <source>
        <dbReference type="EMBL" id="ORY73444.1"/>
    </source>
</evidence>
<organism evidence="2 3">
    <name type="scientific">Leucosporidium creatinivorum</name>
    <dbReference type="NCBI Taxonomy" id="106004"/>
    <lineage>
        <taxon>Eukaryota</taxon>
        <taxon>Fungi</taxon>
        <taxon>Dikarya</taxon>
        <taxon>Basidiomycota</taxon>
        <taxon>Pucciniomycotina</taxon>
        <taxon>Microbotryomycetes</taxon>
        <taxon>Leucosporidiales</taxon>
        <taxon>Leucosporidium</taxon>
    </lineage>
</organism>
<feature type="compositionally biased region" description="Low complexity" evidence="1">
    <location>
        <begin position="1"/>
        <end position="22"/>
    </location>
</feature>
<keyword evidence="3" id="KW-1185">Reference proteome</keyword>
<reference evidence="2 3" key="1">
    <citation type="submission" date="2016-07" db="EMBL/GenBank/DDBJ databases">
        <title>Pervasive Adenine N6-methylation of Active Genes in Fungi.</title>
        <authorList>
            <consortium name="DOE Joint Genome Institute"/>
            <person name="Mondo S.J."/>
            <person name="Dannebaum R.O."/>
            <person name="Kuo R.C."/>
            <person name="Labutti K."/>
            <person name="Haridas S."/>
            <person name="Kuo A."/>
            <person name="Salamov A."/>
            <person name="Ahrendt S.R."/>
            <person name="Lipzen A."/>
            <person name="Sullivan W."/>
            <person name="Andreopoulos W.B."/>
            <person name="Clum A."/>
            <person name="Lindquist E."/>
            <person name="Daum C."/>
            <person name="Ramamoorthy G.K."/>
            <person name="Gryganskyi A."/>
            <person name="Culley D."/>
            <person name="Magnuson J.K."/>
            <person name="James T.Y."/>
            <person name="O'Malley M.A."/>
            <person name="Stajich J.E."/>
            <person name="Spatafora J.W."/>
            <person name="Visel A."/>
            <person name="Grigoriev I.V."/>
        </authorList>
    </citation>
    <scope>NUCLEOTIDE SEQUENCE [LARGE SCALE GENOMIC DNA]</scope>
    <source>
        <strain evidence="2 3">62-1032</strain>
    </source>
</reference>
<feature type="compositionally biased region" description="Basic and acidic residues" evidence="1">
    <location>
        <begin position="446"/>
        <end position="462"/>
    </location>
</feature>
<feature type="compositionally biased region" description="Polar residues" evidence="1">
    <location>
        <begin position="311"/>
        <end position="338"/>
    </location>
</feature>
<feature type="compositionally biased region" description="Basic and acidic residues" evidence="1">
    <location>
        <begin position="601"/>
        <end position="629"/>
    </location>
</feature>
<feature type="compositionally biased region" description="Low complexity" evidence="1">
    <location>
        <begin position="494"/>
        <end position="509"/>
    </location>
</feature>
<feature type="compositionally biased region" description="Low complexity" evidence="1">
    <location>
        <begin position="245"/>
        <end position="270"/>
    </location>
</feature>
<feature type="compositionally biased region" description="Polar residues" evidence="1">
    <location>
        <begin position="228"/>
        <end position="237"/>
    </location>
</feature>
<feature type="compositionally biased region" description="Basic and acidic residues" evidence="1">
    <location>
        <begin position="139"/>
        <end position="158"/>
    </location>
</feature>
<dbReference type="EMBL" id="MCGR01000046">
    <property type="protein sequence ID" value="ORY73444.1"/>
    <property type="molecule type" value="Genomic_DNA"/>
</dbReference>
<feature type="compositionally biased region" description="Low complexity" evidence="1">
    <location>
        <begin position="170"/>
        <end position="180"/>
    </location>
</feature>
<protein>
    <submittedName>
        <fullName evidence="2">Uncharacterized protein</fullName>
    </submittedName>
</protein>
<evidence type="ECO:0000313" key="3">
    <source>
        <dbReference type="Proteomes" id="UP000193467"/>
    </source>
</evidence>
<dbReference type="Proteomes" id="UP000193467">
    <property type="component" value="Unassembled WGS sequence"/>
</dbReference>
<feature type="compositionally biased region" description="Basic and acidic residues" evidence="1">
    <location>
        <begin position="645"/>
        <end position="676"/>
    </location>
</feature>
<feature type="compositionally biased region" description="Polar residues" evidence="1">
    <location>
        <begin position="104"/>
        <end position="120"/>
    </location>
</feature>
<feature type="region of interest" description="Disordered" evidence="1">
    <location>
        <begin position="1"/>
        <end position="416"/>
    </location>
</feature>
<feature type="region of interest" description="Disordered" evidence="1">
    <location>
        <begin position="440"/>
        <end position="534"/>
    </location>
</feature>
<comment type="caution">
    <text evidence="2">The sequence shown here is derived from an EMBL/GenBank/DDBJ whole genome shotgun (WGS) entry which is preliminary data.</text>
</comment>
<name>A0A1Y2EQ79_9BASI</name>
<feature type="compositionally biased region" description="Polar residues" evidence="1">
    <location>
        <begin position="519"/>
        <end position="528"/>
    </location>
</feature>
<dbReference type="InParanoid" id="A0A1Y2EQ79"/>
<sequence length="676" mass="71533">MSGMTTSTSMPSLRESSSPTSSIAGSVRRFQARPAVGAHGIIDEREEDGASSGGRTNGDSLFALLNSPPTWADEEEEPAPSSPRRKQSAGEDPFHPMSVAMRAQDSQNSVQTISSTMSSESDVDAWINKSPKARQVHLKAKDERKDLAHERQINHDLADFFSNSPPPPSISTFPTSTAPSVREDDWPTPPGTANSIKKSKKTFGSLFSSRASKKSPESEDGGLGRSDSVMSKSTTASIGRRSSRNRLNSNADPAVAAAAAMRAAGFSDAAIRTASYSPPPNLAPSPVLDSKSHRRISQASVPPVPPVVQERGSSMPTNPSNKSLRSVTSHPSTGSSETEVAAHRYSSSNGHSRPLAPPISLATITSPPATLAEERLAPNSSTIADPSPHLSIAPTFQTARDGSEEGGDYSPAPTQKSKLGAVAGAGVAALAGAAGAAATVLHVKKNKDEDKKERPSADEDRSTPLPSGIAMASQELGYRSSNDTLNRDPRVRETSASTISTSAPSAPTTLDSLAPMRDASSSSAQKVNGVNLETGPDSSIALLSLKARMATASSPAECVALLEAFMAQQQRERKESQTQSEHQVEAPVAVNGDAVEDAEEELKASEEVKPLEQKEEMKRAPEHKERMESWLDQIASGGGWSAFHAPKDGDAKVEEKAEKQEDPEPLDQFERRLSVS</sequence>
<dbReference type="AlphaFoldDB" id="A0A1Y2EQ79"/>